<keyword evidence="3" id="KW-1185">Reference proteome</keyword>
<dbReference type="Proteomes" id="UP000789901">
    <property type="component" value="Unassembled WGS sequence"/>
</dbReference>
<dbReference type="EMBL" id="CAJVQB010006490">
    <property type="protein sequence ID" value="CAG8685072.1"/>
    <property type="molecule type" value="Genomic_DNA"/>
</dbReference>
<proteinExistence type="predicted"/>
<gene>
    <name evidence="2" type="ORF">GMARGA_LOCUS11208</name>
</gene>
<sequence length="644" mass="75423">MELVETQILHCTGCDKYKSRVEFIGQNKKNESKLFRTCNSCRDLNKSAQQQKRKREELLNKDQDQDIMYENVEIDSLVENIVYALNEHYNSLNKENSLAFCFGCITDIGSLEMALKQVADFLIDHIEDADNYKWRTNLFQQTRCRKNQDISKHRDTKSIERYDCNGMIRISINRTTLMATIYIRHGLLHSYPKDVSVSDDVKQFIMNNINLLPREIYAQLVENGLDLSISSKQVHNWWVTLGQGRYKRHDDSFISAFEYLKNENHNIILHQQFPVRAIAFMTGIYDEFQKSNIKIYECGVNATYKTNELGFELYTFHAEVEGTGYPLAYLLLENNGNCKNGIRTSIIQAFFAQMCDIGIAPNFLLTDKDFSQISAASFIWPETKIQICKWHIKKALMERLHSNKSSRHSSFNPLSLEGKRFPFNNVTPSQTFCPKEFRETVWNLVEKHLHQHPYIPTANGQFLTAMEIYEFAIQEAYEFCKKNSLVALWCYLWSEWYNNKRWSLWAQLACTNKIPILKTTMFVEGHWKRNHQPPFLYENGQDLIQNDTSNLNTYSNDLTNANQPDSELEHDCNAIYNQLIISTKKAFELLEQQKIAGNFRWGQSVAKNFNPIIKMVNDIESYKKRRVMPLMQKDHNHNTLFFLP</sequence>
<evidence type="ECO:0000259" key="1">
    <source>
        <dbReference type="Pfam" id="PF10551"/>
    </source>
</evidence>
<dbReference type="Pfam" id="PF10551">
    <property type="entry name" value="MULE"/>
    <property type="match status" value="1"/>
</dbReference>
<organism evidence="2 3">
    <name type="scientific">Gigaspora margarita</name>
    <dbReference type="NCBI Taxonomy" id="4874"/>
    <lineage>
        <taxon>Eukaryota</taxon>
        <taxon>Fungi</taxon>
        <taxon>Fungi incertae sedis</taxon>
        <taxon>Mucoromycota</taxon>
        <taxon>Glomeromycotina</taxon>
        <taxon>Glomeromycetes</taxon>
        <taxon>Diversisporales</taxon>
        <taxon>Gigasporaceae</taxon>
        <taxon>Gigaspora</taxon>
    </lineage>
</organism>
<feature type="domain" description="MULE transposase" evidence="1">
    <location>
        <begin position="301"/>
        <end position="394"/>
    </location>
</feature>
<name>A0ABN7UW80_GIGMA</name>
<accession>A0ABN7UW80</accession>
<evidence type="ECO:0000313" key="3">
    <source>
        <dbReference type="Proteomes" id="UP000789901"/>
    </source>
</evidence>
<evidence type="ECO:0000313" key="2">
    <source>
        <dbReference type="EMBL" id="CAG8685072.1"/>
    </source>
</evidence>
<comment type="caution">
    <text evidence="2">The sequence shown here is derived from an EMBL/GenBank/DDBJ whole genome shotgun (WGS) entry which is preliminary data.</text>
</comment>
<dbReference type="InterPro" id="IPR018289">
    <property type="entry name" value="MULE_transposase_dom"/>
</dbReference>
<reference evidence="2 3" key="1">
    <citation type="submission" date="2021-06" db="EMBL/GenBank/DDBJ databases">
        <authorList>
            <person name="Kallberg Y."/>
            <person name="Tangrot J."/>
            <person name="Rosling A."/>
        </authorList>
    </citation>
    <scope>NUCLEOTIDE SEQUENCE [LARGE SCALE GENOMIC DNA]</scope>
    <source>
        <strain evidence="2 3">120-4 pot B 10/14</strain>
    </source>
</reference>
<protein>
    <submittedName>
        <fullName evidence="2">16391_t:CDS:1</fullName>
    </submittedName>
</protein>